<dbReference type="Pfam" id="PF12146">
    <property type="entry name" value="Hydrolase_4"/>
    <property type="match status" value="1"/>
</dbReference>
<dbReference type="SUPFAM" id="SSF53474">
    <property type="entry name" value="alpha/beta-Hydrolases"/>
    <property type="match status" value="1"/>
</dbReference>
<dbReference type="InterPro" id="IPR022742">
    <property type="entry name" value="Hydrolase_4"/>
</dbReference>
<dbReference type="EMBL" id="JADZLT010000054">
    <property type="protein sequence ID" value="MBH0239446.1"/>
    <property type="molecule type" value="Genomic_DNA"/>
</dbReference>
<proteinExistence type="predicted"/>
<evidence type="ECO:0000313" key="2">
    <source>
        <dbReference type="EMBL" id="MBH0239446.1"/>
    </source>
</evidence>
<gene>
    <name evidence="2" type="ORF">I5731_16605</name>
</gene>
<protein>
    <submittedName>
        <fullName evidence="2">Alpha/beta hydrolase</fullName>
    </submittedName>
</protein>
<dbReference type="PANTHER" id="PTHR11614">
    <property type="entry name" value="PHOSPHOLIPASE-RELATED"/>
    <property type="match status" value="1"/>
</dbReference>
<dbReference type="Proteomes" id="UP000631694">
    <property type="component" value="Unassembled WGS sequence"/>
</dbReference>
<dbReference type="Gene3D" id="3.40.50.1820">
    <property type="entry name" value="alpha/beta hydrolase"/>
    <property type="match status" value="1"/>
</dbReference>
<sequence length="333" mass="36367">MTPSARLAEYAFNPTPSGARLHRLETADGIVLRAASWPARDPDACRGTICLFQGRAEQIEKYFEVIDDLLARGFAVATLDWRGQGGSARLLADPRKGHVRRFTDYERDLAVFREGVVEPLCPRPWFVLAHSMGGNVLLGHAARGGGDWITRMVLTAPFLEFGRTPMSRANVARLAATLTMLGMAGRYIPGPARDLAVVRAFEGNPLTHDPVRFARMTTFCEAEPDLTIDAPTIGWIQAALGAITAFEDRRFAEKLTVPTLFIGSGADTLVSTAAIERMASRLKNAGYVFVPGARHEIMMESDRYRRQFLAAFDAFVPGSQSASEAEPGTPPDA</sequence>
<name>A0A931I542_9HYPH</name>
<dbReference type="AlphaFoldDB" id="A0A931I542"/>
<evidence type="ECO:0000259" key="1">
    <source>
        <dbReference type="Pfam" id="PF12146"/>
    </source>
</evidence>
<keyword evidence="2" id="KW-0378">Hydrolase</keyword>
<accession>A0A931I542</accession>
<dbReference type="InterPro" id="IPR051044">
    <property type="entry name" value="MAG_DAG_Lipase"/>
</dbReference>
<dbReference type="GO" id="GO:0016787">
    <property type="term" value="F:hydrolase activity"/>
    <property type="evidence" value="ECO:0007669"/>
    <property type="project" value="UniProtKB-KW"/>
</dbReference>
<organism evidence="2 3">
    <name type="scientific">Methylobrevis albus</name>
    <dbReference type="NCBI Taxonomy" id="2793297"/>
    <lineage>
        <taxon>Bacteria</taxon>
        <taxon>Pseudomonadati</taxon>
        <taxon>Pseudomonadota</taxon>
        <taxon>Alphaproteobacteria</taxon>
        <taxon>Hyphomicrobiales</taxon>
        <taxon>Pleomorphomonadaceae</taxon>
        <taxon>Methylobrevis</taxon>
    </lineage>
</organism>
<dbReference type="RefSeq" id="WP_197312521.1">
    <property type="nucleotide sequence ID" value="NZ_JADZLT010000054.1"/>
</dbReference>
<evidence type="ECO:0000313" key="3">
    <source>
        <dbReference type="Proteomes" id="UP000631694"/>
    </source>
</evidence>
<keyword evidence="3" id="KW-1185">Reference proteome</keyword>
<feature type="domain" description="Serine aminopeptidase S33" evidence="1">
    <location>
        <begin position="46"/>
        <end position="302"/>
    </location>
</feature>
<comment type="caution">
    <text evidence="2">The sequence shown here is derived from an EMBL/GenBank/DDBJ whole genome shotgun (WGS) entry which is preliminary data.</text>
</comment>
<reference evidence="2" key="1">
    <citation type="submission" date="2020-12" db="EMBL/GenBank/DDBJ databases">
        <title>Methylobrevis albus sp. nov., isolated from fresh water lack sediment.</title>
        <authorList>
            <person name="Zou Q."/>
        </authorList>
    </citation>
    <scope>NUCLEOTIDE SEQUENCE</scope>
    <source>
        <strain evidence="2">L22</strain>
    </source>
</reference>
<dbReference type="InterPro" id="IPR029058">
    <property type="entry name" value="AB_hydrolase_fold"/>
</dbReference>